<dbReference type="KEGG" id="pda:103703258"/>
<evidence type="ECO:0000256" key="1">
    <source>
        <dbReference type="SAM" id="SignalP"/>
    </source>
</evidence>
<name>A0A8B7BS43_PHODC</name>
<gene>
    <name evidence="4" type="primary">LOC103703258</name>
</gene>
<dbReference type="GeneID" id="103703258"/>
<evidence type="ECO:0000259" key="2">
    <source>
        <dbReference type="Pfam" id="PF05922"/>
    </source>
</evidence>
<dbReference type="InterPro" id="IPR037045">
    <property type="entry name" value="S8pro/Inhibitor_I9_sf"/>
</dbReference>
<protein>
    <submittedName>
        <fullName evidence="4">Subtilisin-like protease Glyma18g48580</fullName>
    </submittedName>
</protein>
<dbReference type="RefSeq" id="XP_008784260.1">
    <property type="nucleotide sequence ID" value="XM_008786038.1"/>
</dbReference>
<reference evidence="4" key="2">
    <citation type="submission" date="2025-08" db="UniProtKB">
        <authorList>
            <consortium name="RefSeq"/>
        </authorList>
    </citation>
    <scope>IDENTIFICATION</scope>
    <source>
        <tissue evidence="4">Young leaves</tissue>
    </source>
</reference>
<dbReference type="Proteomes" id="UP000228380">
    <property type="component" value="Chromosome 10"/>
</dbReference>
<feature type="signal peptide" evidence="1">
    <location>
        <begin position="1"/>
        <end position="22"/>
    </location>
</feature>
<keyword evidence="3" id="KW-1185">Reference proteome</keyword>
<feature type="domain" description="Inhibitor I9" evidence="2">
    <location>
        <begin position="33"/>
        <end position="107"/>
    </location>
</feature>
<evidence type="ECO:0000313" key="4">
    <source>
        <dbReference type="RefSeq" id="XP_008784260.1"/>
    </source>
</evidence>
<dbReference type="PANTHER" id="PTHR48222:SF4">
    <property type="entry name" value="PROTEINASE INHIBITOR, PROPEPTIDE"/>
    <property type="match status" value="1"/>
</dbReference>
<dbReference type="InterPro" id="IPR010259">
    <property type="entry name" value="S8pro/Inhibitor_I9"/>
</dbReference>
<reference evidence="3" key="1">
    <citation type="journal article" date="2019" name="Nat. Commun.">
        <title>Genome-wide association mapping of date palm fruit traits.</title>
        <authorList>
            <person name="Hazzouri K.M."/>
            <person name="Gros-Balthazard M."/>
            <person name="Flowers J.M."/>
            <person name="Copetti D."/>
            <person name="Lemansour A."/>
            <person name="Lebrun M."/>
            <person name="Masmoudi K."/>
            <person name="Ferrand S."/>
            <person name="Dhar M.I."/>
            <person name="Fresquez Z.A."/>
            <person name="Rosas U."/>
            <person name="Zhang J."/>
            <person name="Talag J."/>
            <person name="Lee S."/>
            <person name="Kudrna D."/>
            <person name="Powell R.F."/>
            <person name="Leitch I.J."/>
            <person name="Krueger R.R."/>
            <person name="Wing R.A."/>
            <person name="Amiri K.M.A."/>
            <person name="Purugganan M.D."/>
        </authorList>
    </citation>
    <scope>NUCLEOTIDE SEQUENCE [LARGE SCALE GENOMIC DNA]</scope>
    <source>
        <strain evidence="3">cv. Khalas</strain>
    </source>
</reference>
<dbReference type="Gene3D" id="3.30.70.80">
    <property type="entry name" value="Peptidase S8 propeptide/proteinase inhibitor I9"/>
    <property type="match status" value="1"/>
</dbReference>
<proteinExistence type="predicted"/>
<dbReference type="OrthoDB" id="687377at2759"/>
<evidence type="ECO:0000313" key="3">
    <source>
        <dbReference type="Proteomes" id="UP000228380"/>
    </source>
</evidence>
<organism evidence="3 4">
    <name type="scientific">Phoenix dactylifera</name>
    <name type="common">Date palm</name>
    <dbReference type="NCBI Taxonomy" id="42345"/>
    <lineage>
        <taxon>Eukaryota</taxon>
        <taxon>Viridiplantae</taxon>
        <taxon>Streptophyta</taxon>
        <taxon>Embryophyta</taxon>
        <taxon>Tracheophyta</taxon>
        <taxon>Spermatophyta</taxon>
        <taxon>Magnoliopsida</taxon>
        <taxon>Liliopsida</taxon>
        <taxon>Arecaceae</taxon>
        <taxon>Coryphoideae</taxon>
        <taxon>Phoeniceae</taxon>
        <taxon>Phoenix</taxon>
    </lineage>
</organism>
<accession>A0A8B7BS43</accession>
<dbReference type="PANTHER" id="PTHR48222">
    <property type="entry name" value="PROTEINASE INHIBITOR, PROPEPTIDE"/>
    <property type="match status" value="1"/>
</dbReference>
<sequence>MEGARFTIFFLFSISLFSVLKAKDEAAMTADIYIVVVEKPESIQLEVSYLKTLSAALGSNEAAKKALIYSYKTVTYGFAAWLTQKQAFEISKQPGVLLVMIDKKYNLFPAPVGPQHAPVGPRHAGLA</sequence>
<dbReference type="Pfam" id="PF05922">
    <property type="entry name" value="Inhibitor_I9"/>
    <property type="match status" value="1"/>
</dbReference>
<dbReference type="AlphaFoldDB" id="A0A8B7BS43"/>
<keyword evidence="1" id="KW-0732">Signal</keyword>
<feature type="chain" id="PRO_5034537160" evidence="1">
    <location>
        <begin position="23"/>
        <end position="127"/>
    </location>
</feature>